<dbReference type="GeneID" id="65096706"/>
<dbReference type="EMBL" id="CP075546">
    <property type="protein sequence ID" value="QVV90033.1"/>
    <property type="molecule type" value="Genomic_DNA"/>
</dbReference>
<reference evidence="2 3" key="1">
    <citation type="submission" date="2021-05" db="EMBL/GenBank/DDBJ databases">
        <title>A novel Methanospirillum isolate from a pyrite-forming mixed culture.</title>
        <authorList>
            <person name="Bunk B."/>
            <person name="Sproer C."/>
            <person name="Spring S."/>
            <person name="Pester M."/>
        </authorList>
    </citation>
    <scope>NUCLEOTIDE SEQUENCE [LARGE SCALE GENOMIC DNA]</scope>
    <source>
        <strain evidence="2 3">J.3.6.1-F.2.7.3</strain>
    </source>
</reference>
<feature type="domain" description="Late embryogenesis abundant protein LEA-2 subgroup" evidence="1">
    <location>
        <begin position="51"/>
        <end position="147"/>
    </location>
</feature>
<evidence type="ECO:0000313" key="2">
    <source>
        <dbReference type="EMBL" id="QVV90033.1"/>
    </source>
</evidence>
<sequence length="154" mass="17023">MNIEHFVLLLMIVISTILVSGCSSIFQEPSVTVGSVDLAHINATDLSLNITLNVENPNPFGIMFRKITADVSYLNGKEWNQLSHIEKEDIDIMVGESTVLLPVSVRNEDLIKAGFHLLLSGDISIQVTGIAEPSFFGFEPRIPFQETRSIPLKI</sequence>
<accession>A0A8E7B3T5</accession>
<dbReference type="AlphaFoldDB" id="A0A8E7B3T5"/>
<name>A0A8E7B3T5_9EURY</name>
<protein>
    <submittedName>
        <fullName evidence="2">LEA type 2 family protein</fullName>
    </submittedName>
</protein>
<keyword evidence="3" id="KW-1185">Reference proteome</keyword>
<evidence type="ECO:0000259" key="1">
    <source>
        <dbReference type="Pfam" id="PF03168"/>
    </source>
</evidence>
<dbReference type="KEGG" id="mrtj:KHC33_05940"/>
<dbReference type="Gene3D" id="2.60.40.1820">
    <property type="match status" value="1"/>
</dbReference>
<dbReference type="SUPFAM" id="SSF117070">
    <property type="entry name" value="LEA14-like"/>
    <property type="match status" value="1"/>
</dbReference>
<dbReference type="Proteomes" id="UP000680656">
    <property type="component" value="Chromosome"/>
</dbReference>
<dbReference type="InterPro" id="IPR004864">
    <property type="entry name" value="LEA_2"/>
</dbReference>
<dbReference type="RefSeq" id="WP_214420810.1">
    <property type="nucleotide sequence ID" value="NZ_CP075546.1"/>
</dbReference>
<gene>
    <name evidence="2" type="ORF">KHC33_05940</name>
</gene>
<evidence type="ECO:0000313" key="3">
    <source>
        <dbReference type="Proteomes" id="UP000680656"/>
    </source>
</evidence>
<proteinExistence type="predicted"/>
<organism evidence="2 3">
    <name type="scientific">Methanospirillum purgamenti</name>
    <dbReference type="NCBI Taxonomy" id="2834276"/>
    <lineage>
        <taxon>Archaea</taxon>
        <taxon>Methanobacteriati</taxon>
        <taxon>Methanobacteriota</taxon>
        <taxon>Stenosarchaea group</taxon>
        <taxon>Methanomicrobia</taxon>
        <taxon>Methanomicrobiales</taxon>
        <taxon>Methanospirillaceae</taxon>
        <taxon>Methanospirillum</taxon>
    </lineage>
</organism>
<dbReference type="Pfam" id="PF03168">
    <property type="entry name" value="LEA_2"/>
    <property type="match status" value="1"/>
</dbReference>